<keyword evidence="6" id="KW-1185">Reference proteome</keyword>
<feature type="domain" description="Ketoreductase" evidence="4">
    <location>
        <begin position="27"/>
        <end position="211"/>
    </location>
</feature>
<dbReference type="GO" id="GO:0016020">
    <property type="term" value="C:membrane"/>
    <property type="evidence" value="ECO:0007669"/>
    <property type="project" value="TreeGrafter"/>
</dbReference>
<proteinExistence type="inferred from homology"/>
<dbReference type="InterPro" id="IPR018247">
    <property type="entry name" value="EF_Hand_1_Ca_BS"/>
</dbReference>
<dbReference type="AlphaFoldDB" id="A0A927M346"/>
<evidence type="ECO:0000256" key="1">
    <source>
        <dbReference type="ARBA" id="ARBA00006484"/>
    </source>
</evidence>
<dbReference type="Pfam" id="PF00106">
    <property type="entry name" value="adh_short"/>
    <property type="match status" value="1"/>
</dbReference>
<accession>A0A927M346</accession>
<sequence>MAQASTRHGSASRHAWRSAGDRAGQSARALITGATAGIGAAFARRLAEEGYHLVLVARDDQRLAETAAELTTRYGVAVGILPADLATDEGCATVERRLADTSEPIDVLVNNAGISLNRSFVRSTVEDESRLLRLNVHAVLRLTLAALPGMTERRSGAVINVSSVAGFGPVMPGSTYSASKAWVTNFSESVAQSVRPAGVRVMALCPGYTRTEFHDRAGINTAKTPEWMWLRADDVVRDALRDLDRDRMVSVPDWKYKLVVFGLRHAPNRLWRAVARDTRGRTGRTEG</sequence>
<gene>
    <name evidence="5" type="ORF">H4W31_001583</name>
</gene>
<dbReference type="PANTHER" id="PTHR44196">
    <property type="entry name" value="DEHYDROGENASE/REDUCTASE SDR FAMILY MEMBER 7B"/>
    <property type="match status" value="1"/>
</dbReference>
<dbReference type="PRINTS" id="PR00081">
    <property type="entry name" value="GDHRDH"/>
</dbReference>
<evidence type="ECO:0000256" key="3">
    <source>
        <dbReference type="RuleBase" id="RU000363"/>
    </source>
</evidence>
<reference evidence="5" key="1">
    <citation type="submission" date="2020-10" db="EMBL/GenBank/DDBJ databases">
        <title>Sequencing the genomes of 1000 actinobacteria strains.</title>
        <authorList>
            <person name="Klenk H.-P."/>
        </authorList>
    </citation>
    <scope>NUCLEOTIDE SEQUENCE</scope>
    <source>
        <strain evidence="5">DSM 46832</strain>
    </source>
</reference>
<dbReference type="PANTHER" id="PTHR44196:SF2">
    <property type="entry name" value="SHORT-CHAIN DEHYDROGENASE-RELATED"/>
    <property type="match status" value="1"/>
</dbReference>
<dbReference type="InterPro" id="IPR002347">
    <property type="entry name" value="SDR_fam"/>
</dbReference>
<organism evidence="5 6">
    <name type="scientific">Plantactinospora soyae</name>
    <dbReference type="NCBI Taxonomy" id="1544732"/>
    <lineage>
        <taxon>Bacteria</taxon>
        <taxon>Bacillati</taxon>
        <taxon>Actinomycetota</taxon>
        <taxon>Actinomycetes</taxon>
        <taxon>Micromonosporales</taxon>
        <taxon>Micromonosporaceae</taxon>
        <taxon>Plantactinospora</taxon>
    </lineage>
</organism>
<dbReference type="InterPro" id="IPR057326">
    <property type="entry name" value="KR_dom"/>
</dbReference>
<dbReference type="SMART" id="SM00822">
    <property type="entry name" value="PKS_KR"/>
    <property type="match status" value="1"/>
</dbReference>
<dbReference type="PROSITE" id="PS00018">
    <property type="entry name" value="EF_HAND_1"/>
    <property type="match status" value="1"/>
</dbReference>
<dbReference type="SUPFAM" id="SSF51735">
    <property type="entry name" value="NAD(P)-binding Rossmann-fold domains"/>
    <property type="match status" value="1"/>
</dbReference>
<dbReference type="PRINTS" id="PR00080">
    <property type="entry name" value="SDRFAMILY"/>
</dbReference>
<evidence type="ECO:0000313" key="5">
    <source>
        <dbReference type="EMBL" id="MBE1485945.1"/>
    </source>
</evidence>
<name>A0A927M346_9ACTN</name>
<dbReference type="Gene3D" id="3.40.50.720">
    <property type="entry name" value="NAD(P)-binding Rossmann-like Domain"/>
    <property type="match status" value="1"/>
</dbReference>
<comment type="similarity">
    <text evidence="1 3">Belongs to the short-chain dehydrogenases/reductases (SDR) family.</text>
</comment>
<evidence type="ECO:0000259" key="4">
    <source>
        <dbReference type="SMART" id="SM00822"/>
    </source>
</evidence>
<evidence type="ECO:0000256" key="2">
    <source>
        <dbReference type="ARBA" id="ARBA00023002"/>
    </source>
</evidence>
<protein>
    <submittedName>
        <fullName evidence="5">Short-subunit dehydrogenase</fullName>
    </submittedName>
</protein>
<dbReference type="GO" id="GO:0016491">
    <property type="term" value="F:oxidoreductase activity"/>
    <property type="evidence" value="ECO:0007669"/>
    <property type="project" value="UniProtKB-KW"/>
</dbReference>
<dbReference type="InterPro" id="IPR036291">
    <property type="entry name" value="NAD(P)-bd_dom_sf"/>
</dbReference>
<evidence type="ECO:0000313" key="6">
    <source>
        <dbReference type="Proteomes" id="UP000649753"/>
    </source>
</evidence>
<keyword evidence="2" id="KW-0560">Oxidoreductase</keyword>
<comment type="caution">
    <text evidence="5">The sequence shown here is derived from an EMBL/GenBank/DDBJ whole genome shotgun (WGS) entry which is preliminary data.</text>
</comment>
<dbReference type="EMBL" id="JADBEB010000001">
    <property type="protein sequence ID" value="MBE1485945.1"/>
    <property type="molecule type" value="Genomic_DNA"/>
</dbReference>
<dbReference type="Proteomes" id="UP000649753">
    <property type="component" value="Unassembled WGS sequence"/>
</dbReference>
<dbReference type="CDD" id="cd05233">
    <property type="entry name" value="SDR_c"/>
    <property type="match status" value="1"/>
</dbReference>
<dbReference type="PIRSF" id="PIRSF000126">
    <property type="entry name" value="11-beta-HSD1"/>
    <property type="match status" value="1"/>
</dbReference>